<organism evidence="3 4">
    <name type="scientific">Leucocoprinus birnbaumii</name>
    <dbReference type="NCBI Taxonomy" id="56174"/>
    <lineage>
        <taxon>Eukaryota</taxon>
        <taxon>Fungi</taxon>
        <taxon>Dikarya</taxon>
        <taxon>Basidiomycota</taxon>
        <taxon>Agaricomycotina</taxon>
        <taxon>Agaricomycetes</taxon>
        <taxon>Agaricomycetidae</taxon>
        <taxon>Agaricales</taxon>
        <taxon>Agaricineae</taxon>
        <taxon>Agaricaceae</taxon>
        <taxon>Leucocoprinus</taxon>
    </lineage>
</organism>
<evidence type="ECO:0000256" key="1">
    <source>
        <dbReference type="SAM" id="Coils"/>
    </source>
</evidence>
<dbReference type="AlphaFoldDB" id="A0AAD5VXE9"/>
<protein>
    <recommendedName>
        <fullName evidence="2">F-box domain-containing protein</fullName>
    </recommendedName>
</protein>
<accession>A0AAD5VXE9</accession>
<sequence length="1031" mass="117872">MPAIETETLALLDKMISSLNLNIDSLLSERARLCQRVNALRALINALPIEMLIEILEWTCTDAFTPSSSLKTLLTMSAVCTHWRNVVWSTPCFWTLVDFRAFPNESYAIQLLNLYLTNSRNSPLSFILPLSGSPHAENTATQALYQSGFSILRSLDLSLTPKQPIGEHPFSFLRAPKLTSVTLHRPPITLEYQLSLTNVTALRLINTCPGHAIRIMIQCPRLVEFSLVRDWEVARGLAAVESIPSFLLNEEVTFPDLKKYTWRYSKQAIDTSLLRYIRLPSVYHLHFDVPMRNLDDFRPVLASMTKLKTVTLDLNANTVNTLALLPSVEDLTISGGLVNYSNLSQFFERLADGKRVLPQLLRLDIRSHDLIATHLAAGSCIENMLAMLAARRGHRAWVKELEKMVVWTSMIDQFASALTIEHRASLLRLSNEGLRRDDPLMRLIEVWNDFPPRAFNRVKNLNDTPWRGLMRTLPKTMHRVLGIPELLDTIFRLLDDKSNFSNALVCHAWSEIALDTLWRHVNNLHRLFNLLSPLQERDDGSRKFEFTRFPGSDDWKKFQKYAKRVRVLEYDEEKQNPALSQSVFDDIARTRTSFAILPNVHTISWNAPLLLCVMFMYSNVKRFAIHLPNLVEDASPEPFFNDIINRMPRLTHIDIRTEIPVRKLEKDTIRLLSSLPNLQKITTPRFFFTSAIAICLSRLSKLGCIEFQYYDEQGYGDPSDVAVFRPELEEGAFPALWDLSVTASYTDVQRFLTIPFAPTNLTLLYVESYTFETPTAIHQLLTAISENSQMLKQLTLISPRRPREAAEVPLDNSHKVTINTLKPVFGCGNLTMLEIIHQYPLMLRQKDLELFAKRWPSLETLNLNTEPHIFESSDMTLEALFPFAQHCPHLTYLGLFVDASVGRLPASSPSTTFPIFKRLQKLAMGISVIGEYVPVASFLSQVLPAGCQIESGIIWDETFRLDRLDGLLAERYHTWGEVNKLLPTLIQVRMEERQRTDELRRELSEVKERVKKLTEKLEGSVGPIDVYDISL</sequence>
<dbReference type="SUPFAM" id="SSF52047">
    <property type="entry name" value="RNI-like"/>
    <property type="match status" value="2"/>
</dbReference>
<name>A0AAD5VXE9_9AGAR</name>
<feature type="domain" description="F-box" evidence="2">
    <location>
        <begin position="483"/>
        <end position="521"/>
    </location>
</feature>
<dbReference type="PANTHER" id="PTHR38926:SF72">
    <property type="entry name" value="IM:7136021-RELATED"/>
    <property type="match status" value="1"/>
</dbReference>
<comment type="caution">
    <text evidence="3">The sequence shown here is derived from an EMBL/GenBank/DDBJ whole genome shotgun (WGS) entry which is preliminary data.</text>
</comment>
<evidence type="ECO:0000313" key="4">
    <source>
        <dbReference type="Proteomes" id="UP001213000"/>
    </source>
</evidence>
<keyword evidence="1" id="KW-0175">Coiled coil</keyword>
<proteinExistence type="predicted"/>
<evidence type="ECO:0000313" key="3">
    <source>
        <dbReference type="EMBL" id="KAJ3571457.1"/>
    </source>
</evidence>
<keyword evidence="4" id="KW-1185">Reference proteome</keyword>
<dbReference type="SUPFAM" id="SSF81383">
    <property type="entry name" value="F-box domain"/>
    <property type="match status" value="2"/>
</dbReference>
<dbReference type="Gene3D" id="3.80.10.10">
    <property type="entry name" value="Ribonuclease Inhibitor"/>
    <property type="match status" value="1"/>
</dbReference>
<dbReference type="EMBL" id="JANIEX010000184">
    <property type="protein sequence ID" value="KAJ3571457.1"/>
    <property type="molecule type" value="Genomic_DNA"/>
</dbReference>
<dbReference type="InterPro" id="IPR001810">
    <property type="entry name" value="F-box_dom"/>
</dbReference>
<dbReference type="InterPro" id="IPR036047">
    <property type="entry name" value="F-box-like_dom_sf"/>
</dbReference>
<dbReference type="Proteomes" id="UP001213000">
    <property type="component" value="Unassembled WGS sequence"/>
</dbReference>
<dbReference type="SMART" id="SM00256">
    <property type="entry name" value="FBOX"/>
    <property type="match status" value="2"/>
</dbReference>
<reference evidence="3" key="1">
    <citation type="submission" date="2022-07" db="EMBL/GenBank/DDBJ databases">
        <title>Genome Sequence of Leucocoprinus birnbaumii.</title>
        <authorList>
            <person name="Buettner E."/>
        </authorList>
    </citation>
    <scope>NUCLEOTIDE SEQUENCE</scope>
    <source>
        <strain evidence="3">VT141</strain>
    </source>
</reference>
<dbReference type="Gene3D" id="1.20.1280.50">
    <property type="match status" value="1"/>
</dbReference>
<feature type="coiled-coil region" evidence="1">
    <location>
        <begin position="989"/>
        <end position="1016"/>
    </location>
</feature>
<feature type="domain" description="F-box" evidence="2">
    <location>
        <begin position="47"/>
        <end position="96"/>
    </location>
</feature>
<evidence type="ECO:0000259" key="2">
    <source>
        <dbReference type="SMART" id="SM00256"/>
    </source>
</evidence>
<dbReference type="InterPro" id="IPR032675">
    <property type="entry name" value="LRR_dom_sf"/>
</dbReference>
<gene>
    <name evidence="3" type="ORF">NP233_g3739</name>
</gene>
<dbReference type="Pfam" id="PF12937">
    <property type="entry name" value="F-box-like"/>
    <property type="match status" value="1"/>
</dbReference>
<dbReference type="PANTHER" id="PTHR38926">
    <property type="entry name" value="F-BOX DOMAIN CONTAINING PROTEIN, EXPRESSED"/>
    <property type="match status" value="1"/>
</dbReference>